<keyword evidence="8" id="KW-1185">Reference proteome</keyword>
<dbReference type="InterPro" id="IPR050905">
    <property type="entry name" value="Plant_NBS-LRR"/>
</dbReference>
<name>A0A834LA69_RHOSS</name>
<dbReference type="InterPro" id="IPR027417">
    <property type="entry name" value="P-loop_NTPase"/>
</dbReference>
<dbReference type="AlphaFoldDB" id="A0A834LA69"/>
<dbReference type="GO" id="GO:0005524">
    <property type="term" value="F:ATP binding"/>
    <property type="evidence" value="ECO:0007669"/>
    <property type="project" value="UniProtKB-KW"/>
</dbReference>
<dbReference type="Gene3D" id="1.10.8.430">
    <property type="entry name" value="Helical domain of apoptotic protease-activating factors"/>
    <property type="match status" value="1"/>
</dbReference>
<dbReference type="PANTHER" id="PTHR33463">
    <property type="entry name" value="NB-ARC DOMAIN-CONTAINING PROTEIN-RELATED"/>
    <property type="match status" value="1"/>
</dbReference>
<dbReference type="OrthoDB" id="1099686at2759"/>
<dbReference type="PANTHER" id="PTHR33463:SF179">
    <property type="entry name" value="NB-ARC DOMAIN-CONTAINING PROTEIN"/>
    <property type="match status" value="1"/>
</dbReference>
<dbReference type="SUPFAM" id="SSF52058">
    <property type="entry name" value="L domain-like"/>
    <property type="match status" value="1"/>
</dbReference>
<organism evidence="7 8">
    <name type="scientific">Rhododendron simsii</name>
    <name type="common">Sims's rhododendron</name>
    <dbReference type="NCBI Taxonomy" id="118357"/>
    <lineage>
        <taxon>Eukaryota</taxon>
        <taxon>Viridiplantae</taxon>
        <taxon>Streptophyta</taxon>
        <taxon>Embryophyta</taxon>
        <taxon>Tracheophyta</taxon>
        <taxon>Spermatophyta</taxon>
        <taxon>Magnoliopsida</taxon>
        <taxon>eudicotyledons</taxon>
        <taxon>Gunneridae</taxon>
        <taxon>Pentapetalae</taxon>
        <taxon>asterids</taxon>
        <taxon>Ericales</taxon>
        <taxon>Ericaceae</taxon>
        <taxon>Ericoideae</taxon>
        <taxon>Rhodoreae</taxon>
        <taxon>Rhododendron</taxon>
    </lineage>
</organism>
<feature type="compositionally biased region" description="Polar residues" evidence="4">
    <location>
        <begin position="8"/>
        <end position="20"/>
    </location>
</feature>
<gene>
    <name evidence="7" type="ORF">RHSIM_Rhsim11G0120200</name>
</gene>
<keyword evidence="1" id="KW-0433">Leucine-rich repeat</keyword>
<evidence type="ECO:0000259" key="5">
    <source>
        <dbReference type="Pfam" id="PF23247"/>
    </source>
</evidence>
<proteinExistence type="predicted"/>
<evidence type="ECO:0000259" key="6">
    <source>
        <dbReference type="Pfam" id="PF23598"/>
    </source>
</evidence>
<evidence type="ECO:0000256" key="3">
    <source>
        <dbReference type="ARBA" id="ARBA00022821"/>
    </source>
</evidence>
<dbReference type="Pfam" id="PF23598">
    <property type="entry name" value="LRR_14"/>
    <property type="match status" value="1"/>
</dbReference>
<dbReference type="InterPro" id="IPR055414">
    <property type="entry name" value="LRR_R13L4/SHOC2-like"/>
</dbReference>
<dbReference type="InterPro" id="IPR042197">
    <property type="entry name" value="Apaf_helical"/>
</dbReference>
<keyword evidence="2" id="KW-0677">Repeat</keyword>
<dbReference type="Gene3D" id="3.80.10.10">
    <property type="entry name" value="Ribonuclease Inhibitor"/>
    <property type="match status" value="2"/>
</dbReference>
<evidence type="ECO:0000256" key="1">
    <source>
        <dbReference type="ARBA" id="ARBA00022614"/>
    </source>
</evidence>
<reference evidence="7" key="1">
    <citation type="submission" date="2019-11" db="EMBL/GenBank/DDBJ databases">
        <authorList>
            <person name="Liu Y."/>
            <person name="Hou J."/>
            <person name="Li T.-Q."/>
            <person name="Guan C.-H."/>
            <person name="Wu X."/>
            <person name="Wu H.-Z."/>
            <person name="Ling F."/>
            <person name="Zhang R."/>
            <person name="Shi X.-G."/>
            <person name="Ren J.-P."/>
            <person name="Chen E.-F."/>
            <person name="Sun J.-M."/>
        </authorList>
    </citation>
    <scope>NUCLEOTIDE SEQUENCE</scope>
    <source>
        <strain evidence="7">Adult_tree_wgs_1</strain>
        <tissue evidence="7">Leaves</tissue>
    </source>
</reference>
<dbReference type="Pfam" id="PF23247">
    <property type="entry name" value="LRR_RPS2"/>
    <property type="match status" value="1"/>
</dbReference>
<dbReference type="Proteomes" id="UP000626092">
    <property type="component" value="Unassembled WGS sequence"/>
</dbReference>
<dbReference type="InterPro" id="IPR057135">
    <property type="entry name" value="At4g27190-like_LRR"/>
</dbReference>
<sequence length="1090" mass="124843">MEADEEGSLSTDNESWTGAHQATLEPLKSNPELSKGNAPVSSHPIEKGISSALASRTRSVLRRAREAVQLSRGLDKSWTGDHQSKPLMFGKPLRRSLSRKIPEMIRKAKALVRMKDLFHLVSSYLITDSTKYYGDLSLQSNCFSKMNQLARELQALVSDVDIVKFIEEIGGLVSKGKHLEELDRLMKEIEHNLQAAEKIVAKYYVRVVAYIPQGYFLSSHTGQRGEFGLTRKTSAACEAPDKLLTLAINSAIRQVSVYVKAESFLRIGISGSGGEEVARAVMDIAKMRRNFSVVIRISVCGHDRDKEVRQKIAEQIHVLQQIDHIFSLSLDQLLPHNFFLLVECLDGQMDLHDLGFPHHGILVLMTLSQEVYKIMDVDLEVRMEDHLLPWDLFCENVGRSLVDSSSALQQMAIQLVKECHCHLLAIILLARALKDVTDISVWELALQKLSSHSSAMEEGSSQVMKHVLELVWDQKDLTTKYCIQYCINRWKQGWDGYSPVSEWISSYLVETKAEGKGILKDLISSFLLENARYHVFMRKETKVVLNEYFTSYLPSLSIRRGGFGLTKTPTVEKYTKVIELHDNELSELPENPKWPALRKLWLQNNYNLIEVPELFFEDMPLLVCLDLSHTGIKSLPPSISKLVSLQRFYLRGCELLNELPPHIGALRKLEVFDLEGTEIMYLPREIGELISLRRLKVSLCRHANYHGETKQTGIAIPTEVLSLFPQLKELSIDVTPDGEWWDDDVNTDSEWWDTELKAILNALSSSNKLKILSLYLPSFELLPQIKFQDLIDFRFIVGHRPQRIIYRLPNALEERFNRWEKKFKKCFKYINGEGMPSAIIGALKHASVLFLDRHWTVKILSEFGHENLANLECCLLVECNELQTIVDGDYECPSGGDKKPIFEGLRHLSIHYMKNFESIWQGTIPEDSLFNLRSLTLHTCPNLTTIFMPHMLGNLFWLEELIVKECPKIRNIVTQEDANVQSGHFLRYLRKVALLDLPQLVTISGPLCLGEEVDSLFVYSCPMLKSLDTAETYPKYCKIVGEKEWWDSLKWHDSKRSRMTQPAFEELRTDEDFINQFIRDVYSPMDYDSD</sequence>
<evidence type="ECO:0000256" key="4">
    <source>
        <dbReference type="SAM" id="MobiDB-lite"/>
    </source>
</evidence>
<dbReference type="GO" id="GO:0006952">
    <property type="term" value="P:defense response"/>
    <property type="evidence" value="ECO:0007669"/>
    <property type="project" value="UniProtKB-KW"/>
</dbReference>
<feature type="domain" description="Disease resistance protein At4g27190-like leucine-rich repeats" evidence="5">
    <location>
        <begin position="906"/>
        <end position="1027"/>
    </location>
</feature>
<dbReference type="SUPFAM" id="SSF52540">
    <property type="entry name" value="P-loop containing nucleoside triphosphate hydrolases"/>
    <property type="match status" value="1"/>
</dbReference>
<dbReference type="GO" id="GO:0043531">
    <property type="term" value="F:ADP binding"/>
    <property type="evidence" value="ECO:0007669"/>
    <property type="project" value="InterPro"/>
</dbReference>
<dbReference type="InterPro" id="IPR032675">
    <property type="entry name" value="LRR_dom_sf"/>
</dbReference>
<evidence type="ECO:0000313" key="7">
    <source>
        <dbReference type="EMBL" id="KAF7126519.1"/>
    </source>
</evidence>
<dbReference type="EMBL" id="WJXA01000011">
    <property type="protein sequence ID" value="KAF7126519.1"/>
    <property type="molecule type" value="Genomic_DNA"/>
</dbReference>
<accession>A0A834LA69</accession>
<keyword evidence="3" id="KW-0611">Plant defense</keyword>
<feature type="region of interest" description="Disordered" evidence="4">
    <location>
        <begin position="1"/>
        <end position="45"/>
    </location>
</feature>
<evidence type="ECO:0000256" key="2">
    <source>
        <dbReference type="ARBA" id="ARBA00022737"/>
    </source>
</evidence>
<protein>
    <submittedName>
        <fullName evidence="7">Uncharacterized protein</fullName>
    </submittedName>
</protein>
<comment type="caution">
    <text evidence="7">The sequence shown here is derived from an EMBL/GenBank/DDBJ whole genome shotgun (WGS) entry which is preliminary data.</text>
</comment>
<evidence type="ECO:0000313" key="8">
    <source>
        <dbReference type="Proteomes" id="UP000626092"/>
    </source>
</evidence>
<feature type="domain" description="Disease resistance R13L4/SHOC-2-like LRR" evidence="6">
    <location>
        <begin position="586"/>
        <end position="775"/>
    </location>
</feature>